<dbReference type="PROSITE" id="PS00107">
    <property type="entry name" value="PROTEIN_KINASE_ATP"/>
    <property type="match status" value="1"/>
</dbReference>
<dbReference type="Pfam" id="PF00069">
    <property type="entry name" value="Pkinase"/>
    <property type="match status" value="1"/>
</dbReference>
<keyword evidence="7" id="KW-0812">Transmembrane</keyword>
<evidence type="ECO:0000256" key="3">
    <source>
        <dbReference type="ARBA" id="ARBA00022777"/>
    </source>
</evidence>
<dbReference type="SUPFAM" id="SSF56112">
    <property type="entry name" value="Protein kinase-like (PK-like)"/>
    <property type="match status" value="1"/>
</dbReference>
<keyword evidence="3" id="KW-0418">Kinase</keyword>
<dbReference type="GO" id="GO:0005524">
    <property type="term" value="F:ATP binding"/>
    <property type="evidence" value="ECO:0007669"/>
    <property type="project" value="UniProtKB-UniRule"/>
</dbReference>
<dbReference type="AlphaFoldDB" id="A0A2W5SU19"/>
<feature type="binding site" evidence="5">
    <location>
        <position position="52"/>
    </location>
    <ligand>
        <name>ATP</name>
        <dbReference type="ChEBI" id="CHEBI:30616"/>
    </ligand>
</feature>
<evidence type="ECO:0000313" key="10">
    <source>
        <dbReference type="Proteomes" id="UP000249061"/>
    </source>
</evidence>
<dbReference type="GO" id="GO:0004674">
    <property type="term" value="F:protein serine/threonine kinase activity"/>
    <property type="evidence" value="ECO:0007669"/>
    <property type="project" value="TreeGrafter"/>
</dbReference>
<evidence type="ECO:0000256" key="1">
    <source>
        <dbReference type="ARBA" id="ARBA00022679"/>
    </source>
</evidence>
<keyword evidence="1" id="KW-0808">Transferase</keyword>
<feature type="region of interest" description="Disordered" evidence="6">
    <location>
        <begin position="337"/>
        <end position="356"/>
    </location>
</feature>
<keyword evidence="2 5" id="KW-0547">Nucleotide-binding</keyword>
<dbReference type="EMBL" id="QFQP01000061">
    <property type="protein sequence ID" value="PZR04273.1"/>
    <property type="molecule type" value="Genomic_DNA"/>
</dbReference>
<keyword evidence="7" id="KW-1133">Transmembrane helix</keyword>
<dbReference type="Proteomes" id="UP000249061">
    <property type="component" value="Unassembled WGS sequence"/>
</dbReference>
<accession>A0A2W5SU19</accession>
<evidence type="ECO:0000259" key="8">
    <source>
        <dbReference type="PROSITE" id="PS50011"/>
    </source>
</evidence>
<comment type="caution">
    <text evidence="9">The sequence shown here is derived from an EMBL/GenBank/DDBJ whole genome shotgun (WGS) entry which is preliminary data.</text>
</comment>
<evidence type="ECO:0000256" key="7">
    <source>
        <dbReference type="SAM" id="Phobius"/>
    </source>
</evidence>
<protein>
    <recommendedName>
        <fullName evidence="8">Protein kinase domain-containing protein</fullName>
    </recommendedName>
</protein>
<dbReference type="PANTHER" id="PTHR43289:SF34">
    <property type="entry name" value="SERINE_THREONINE-PROTEIN KINASE YBDM-RELATED"/>
    <property type="match status" value="1"/>
</dbReference>
<dbReference type="InterPro" id="IPR017441">
    <property type="entry name" value="Protein_kinase_ATP_BS"/>
</dbReference>
<feature type="domain" description="Protein kinase" evidence="8">
    <location>
        <begin position="23"/>
        <end position="288"/>
    </location>
</feature>
<dbReference type="PANTHER" id="PTHR43289">
    <property type="entry name" value="MITOGEN-ACTIVATED PROTEIN KINASE KINASE KINASE 20-RELATED"/>
    <property type="match status" value="1"/>
</dbReference>
<reference evidence="9 10" key="1">
    <citation type="submission" date="2017-08" db="EMBL/GenBank/DDBJ databases">
        <title>Infants hospitalized years apart are colonized by the same room-sourced microbial strains.</title>
        <authorList>
            <person name="Brooks B."/>
            <person name="Olm M.R."/>
            <person name="Firek B.A."/>
            <person name="Baker R."/>
            <person name="Thomas B.C."/>
            <person name="Morowitz M.J."/>
            <person name="Banfield J.F."/>
        </authorList>
    </citation>
    <scope>NUCLEOTIDE SEQUENCE [LARGE SCALE GENOMIC DNA]</scope>
    <source>
        <strain evidence="9">S2_003_000_R2_14</strain>
    </source>
</reference>
<dbReference type="CDD" id="cd14014">
    <property type="entry name" value="STKc_PknB_like"/>
    <property type="match status" value="1"/>
</dbReference>
<dbReference type="InterPro" id="IPR000719">
    <property type="entry name" value="Prot_kinase_dom"/>
</dbReference>
<sequence length="439" mass="48696">MKNEAEVSTLKMPAPDHIIAGRYRIISRLGSGGMGLVFLAQPVNGGEQVALKFLDPESGDEARLERFLNEAKVAVTMQHPNAPQIYDLGRDEEDRLFIAFELVQGEDLRELLRREGRLTWSEARDIILQIADALGHAHDHHIVHRDIKPENLRVRRTGAVLHVKVLDFGIARLLRNAGVRLTGEGMLAGTPRYMAPEQVKDEPLDGRTDIYALGLVFYEMLTGAIAMGGRNVAQILMHQVQTPMPTLKWADPALDFPQVDAFIARACAKSPNERFASMQEFARELQKLDVDETRWPKPTPNPHGEPLGGAVPTKDEQPQQPPAGSLSDTYVKPLPKTELEPVYTPPPSEAATTPSRPAVPRALQLTESKVVEPAPALEAPTIPERPMVQRPRPPRPVEKQTVLNQPVPKRPASKWPVVLLGVVLVGACLAFAAWWWTHR</sequence>
<evidence type="ECO:0000313" key="9">
    <source>
        <dbReference type="EMBL" id="PZR04273.1"/>
    </source>
</evidence>
<feature type="region of interest" description="Disordered" evidence="6">
    <location>
        <begin position="293"/>
        <end position="331"/>
    </location>
</feature>
<gene>
    <name evidence="9" type="ORF">DI536_34590</name>
</gene>
<name>A0A2W5SU19_9BACT</name>
<evidence type="ECO:0000256" key="2">
    <source>
        <dbReference type="ARBA" id="ARBA00022741"/>
    </source>
</evidence>
<feature type="transmembrane region" description="Helical" evidence="7">
    <location>
        <begin position="415"/>
        <end position="436"/>
    </location>
</feature>
<evidence type="ECO:0000256" key="5">
    <source>
        <dbReference type="PROSITE-ProRule" id="PRU10141"/>
    </source>
</evidence>
<organism evidence="9 10">
    <name type="scientific">Archangium gephyra</name>
    <dbReference type="NCBI Taxonomy" id="48"/>
    <lineage>
        <taxon>Bacteria</taxon>
        <taxon>Pseudomonadati</taxon>
        <taxon>Myxococcota</taxon>
        <taxon>Myxococcia</taxon>
        <taxon>Myxococcales</taxon>
        <taxon>Cystobacterineae</taxon>
        <taxon>Archangiaceae</taxon>
        <taxon>Archangium</taxon>
    </lineage>
</organism>
<evidence type="ECO:0000256" key="6">
    <source>
        <dbReference type="SAM" id="MobiDB-lite"/>
    </source>
</evidence>
<keyword evidence="7" id="KW-0472">Membrane</keyword>
<evidence type="ECO:0000256" key="4">
    <source>
        <dbReference type="ARBA" id="ARBA00022840"/>
    </source>
</evidence>
<dbReference type="Gene3D" id="3.30.200.20">
    <property type="entry name" value="Phosphorylase Kinase, domain 1"/>
    <property type="match status" value="1"/>
</dbReference>
<dbReference type="InterPro" id="IPR011009">
    <property type="entry name" value="Kinase-like_dom_sf"/>
</dbReference>
<dbReference type="Gene3D" id="1.10.510.10">
    <property type="entry name" value="Transferase(Phosphotransferase) domain 1"/>
    <property type="match status" value="1"/>
</dbReference>
<dbReference type="PROSITE" id="PS50011">
    <property type="entry name" value="PROTEIN_KINASE_DOM"/>
    <property type="match status" value="1"/>
</dbReference>
<keyword evidence="4 5" id="KW-0067">ATP-binding</keyword>
<proteinExistence type="predicted"/>
<dbReference type="SMART" id="SM00220">
    <property type="entry name" value="S_TKc"/>
    <property type="match status" value="1"/>
</dbReference>